<evidence type="ECO:0000313" key="2">
    <source>
        <dbReference type="Proteomes" id="UP001239111"/>
    </source>
</evidence>
<comment type="caution">
    <text evidence="1">The sequence shown here is derived from an EMBL/GenBank/DDBJ whole genome shotgun (WGS) entry which is preliminary data.</text>
</comment>
<name>A0ACC2PAD0_9HYME</name>
<protein>
    <submittedName>
        <fullName evidence="1">Uncharacterized protein</fullName>
    </submittedName>
</protein>
<sequence length="189" mass="21810">MLTLVILYVTLTSAQISLAPDDLTNVRGEYTEKLLDIQEFHQILLDEIQKKSLKPTESFLKDKIKSENDRIKQHLSALAFGQTANDTLSMLQKLERKFKSESGPTIGIHKTERVQVDENISKQKLIVDNMRKRAENEGTEIRRKFLAGEENKLKQLIQEAIDKERKKIDAVSRMLDTYQSELTKILEKP</sequence>
<reference evidence="1" key="1">
    <citation type="submission" date="2023-04" db="EMBL/GenBank/DDBJ databases">
        <title>A chromosome-level genome assembly of the parasitoid wasp Eretmocerus hayati.</title>
        <authorList>
            <person name="Zhong Y."/>
            <person name="Liu S."/>
            <person name="Liu Y."/>
        </authorList>
    </citation>
    <scope>NUCLEOTIDE SEQUENCE</scope>
    <source>
        <strain evidence="1">ZJU_SS_LIU_2023</strain>
    </source>
</reference>
<keyword evidence="2" id="KW-1185">Reference proteome</keyword>
<accession>A0ACC2PAD0</accession>
<dbReference type="EMBL" id="CM056742">
    <property type="protein sequence ID" value="KAJ8679811.1"/>
    <property type="molecule type" value="Genomic_DNA"/>
</dbReference>
<dbReference type="Proteomes" id="UP001239111">
    <property type="component" value="Chromosome 2"/>
</dbReference>
<evidence type="ECO:0000313" key="1">
    <source>
        <dbReference type="EMBL" id="KAJ8679811.1"/>
    </source>
</evidence>
<organism evidence="1 2">
    <name type="scientific">Eretmocerus hayati</name>
    <dbReference type="NCBI Taxonomy" id="131215"/>
    <lineage>
        <taxon>Eukaryota</taxon>
        <taxon>Metazoa</taxon>
        <taxon>Ecdysozoa</taxon>
        <taxon>Arthropoda</taxon>
        <taxon>Hexapoda</taxon>
        <taxon>Insecta</taxon>
        <taxon>Pterygota</taxon>
        <taxon>Neoptera</taxon>
        <taxon>Endopterygota</taxon>
        <taxon>Hymenoptera</taxon>
        <taxon>Apocrita</taxon>
        <taxon>Proctotrupomorpha</taxon>
        <taxon>Chalcidoidea</taxon>
        <taxon>Aphelinidae</taxon>
        <taxon>Aphelininae</taxon>
        <taxon>Eretmocerus</taxon>
    </lineage>
</organism>
<proteinExistence type="predicted"/>
<gene>
    <name evidence="1" type="ORF">QAD02_015598</name>
</gene>